<keyword evidence="10" id="KW-1185">Reference proteome</keyword>
<feature type="transmembrane region" description="Helical" evidence="8">
    <location>
        <begin position="380"/>
        <end position="401"/>
    </location>
</feature>
<keyword evidence="3" id="KW-0808">Transferase</keyword>
<dbReference type="Pfam" id="PF09594">
    <property type="entry name" value="GT87"/>
    <property type="match status" value="1"/>
</dbReference>
<reference evidence="9 10" key="1">
    <citation type="submission" date="2013-04" db="EMBL/GenBank/DDBJ databases">
        <title>The Genome Sequence of Propionimicrobium lymphophilum ACS-093-V-SCH5.</title>
        <authorList>
            <consortium name="The Broad Institute Genomics Platform"/>
            <person name="Earl A."/>
            <person name="Ward D."/>
            <person name="Feldgarden M."/>
            <person name="Gevers D."/>
            <person name="Saerens B."/>
            <person name="Vaneechoutte M."/>
            <person name="Walker B."/>
            <person name="Young S."/>
            <person name="Zeng Q."/>
            <person name="Gargeya S."/>
            <person name="Fitzgerald M."/>
            <person name="Haas B."/>
            <person name="Abouelleil A."/>
            <person name="Allen A.W."/>
            <person name="Alvarado L."/>
            <person name="Arachchi H.M."/>
            <person name="Berlin A.M."/>
            <person name="Chapman S.B."/>
            <person name="Gainer-Dewar J."/>
            <person name="Goldberg J."/>
            <person name="Griggs A."/>
            <person name="Gujja S."/>
            <person name="Hansen M."/>
            <person name="Howarth C."/>
            <person name="Imamovic A."/>
            <person name="Ireland A."/>
            <person name="Larimer J."/>
            <person name="McCowan C."/>
            <person name="Murphy C."/>
            <person name="Pearson M."/>
            <person name="Poon T.W."/>
            <person name="Priest M."/>
            <person name="Roberts A."/>
            <person name="Saif S."/>
            <person name="Shea T."/>
            <person name="Sisk P."/>
            <person name="Sykes S."/>
            <person name="Wortman J."/>
            <person name="Nusbaum C."/>
            <person name="Birren B."/>
        </authorList>
    </citation>
    <scope>NUCLEOTIDE SEQUENCE [LARGE SCALE GENOMIC DNA]</scope>
    <source>
        <strain evidence="9 10">ACS-093-V-SCH5</strain>
    </source>
</reference>
<evidence type="ECO:0000256" key="1">
    <source>
        <dbReference type="ARBA" id="ARBA00004651"/>
    </source>
</evidence>
<dbReference type="EMBL" id="AGZR01000008">
    <property type="protein sequence ID" value="EPD32708.1"/>
    <property type="molecule type" value="Genomic_DNA"/>
</dbReference>
<feature type="transmembrane region" description="Helical" evidence="8">
    <location>
        <begin position="327"/>
        <end position="344"/>
    </location>
</feature>
<evidence type="ECO:0000313" key="10">
    <source>
        <dbReference type="Proteomes" id="UP000014417"/>
    </source>
</evidence>
<comment type="subcellular location">
    <subcellularLocation>
        <location evidence="1">Cell membrane</location>
        <topology evidence="1">Multi-pass membrane protein</topology>
    </subcellularLocation>
</comment>
<feature type="transmembrane region" description="Helical" evidence="8">
    <location>
        <begin position="350"/>
        <end position="368"/>
    </location>
</feature>
<keyword evidence="4 8" id="KW-0812">Transmembrane</keyword>
<keyword evidence="5 8" id="KW-1133">Transmembrane helix</keyword>
<dbReference type="GO" id="GO:0005886">
    <property type="term" value="C:plasma membrane"/>
    <property type="evidence" value="ECO:0007669"/>
    <property type="project" value="UniProtKB-SubCell"/>
</dbReference>
<proteinExistence type="inferred from homology"/>
<accession>S2VYY9</accession>
<dbReference type="InterPro" id="IPR018584">
    <property type="entry name" value="GT87"/>
</dbReference>
<dbReference type="HOGENOM" id="CLU_035797_0_0_11"/>
<comment type="similarity">
    <text evidence="7">Belongs to the glycosyltransferase 87 family.</text>
</comment>
<dbReference type="RefSeq" id="WP_016456235.1">
    <property type="nucleotide sequence ID" value="NZ_KE150269.1"/>
</dbReference>
<evidence type="ECO:0000256" key="3">
    <source>
        <dbReference type="ARBA" id="ARBA00022679"/>
    </source>
</evidence>
<sequence length="478" mass="53380">MKNHPTSSRKESSGSRNWVRRSAEWSFSQFRKFDLHSGRSLLFFWFLTRILVFVIWVVFSPSAQGDVLYYYQGINSLFTGTDPSLVMREYPTPVLWMLAVFWLTGFGTKTGYVISFIFSMVALDALFSISLWHTAKRLAPHAVAAWIVFVLCCGPTIYMRFDLVTSVFAGWCLLFLLRRHTAIAGCLAAVGASVKLWPALLWPALCGGHWRQKLKATYSFALTGIIVVAVSLLWAGWDRLVSPLSWQSGRGLQVESVWATVPMLLRALGIGDYAVLISRYQAFEVYGTTVSFWTSAASIAFVVGVLLVCVCYGLWLLRGHGHMMEASYFMLLVILVMIVTNKTFSPQYAFWLGGPLCASFAIMGARAPGSPSYVIDRRRLWIITAITITMTAATGIVYPIGYGPLVRDGGLSSIFRLPVTLVLVSRNVLIVALLAVILYWIFKAVSPRAFKIVRGVKTDYPTVALEPVKQPEKPEAEW</sequence>
<keyword evidence="2" id="KW-1003">Cell membrane</keyword>
<feature type="transmembrane region" description="Helical" evidence="8">
    <location>
        <begin position="292"/>
        <end position="315"/>
    </location>
</feature>
<feature type="transmembrane region" description="Helical" evidence="8">
    <location>
        <begin position="421"/>
        <end position="442"/>
    </location>
</feature>
<comment type="caution">
    <text evidence="9">The sequence shown here is derived from an EMBL/GenBank/DDBJ whole genome shotgun (WGS) entry which is preliminary data.</text>
</comment>
<dbReference type="PATRIC" id="fig|883161.3.peg.1400"/>
<organism evidence="9 10">
    <name type="scientific">Propionimicrobium lymphophilum ACS-093-V-SCH5</name>
    <dbReference type="NCBI Taxonomy" id="883161"/>
    <lineage>
        <taxon>Bacteria</taxon>
        <taxon>Bacillati</taxon>
        <taxon>Actinomycetota</taxon>
        <taxon>Actinomycetes</taxon>
        <taxon>Propionibacteriales</taxon>
        <taxon>Propionibacteriaceae</taxon>
        <taxon>Propionimicrobium</taxon>
    </lineage>
</organism>
<evidence type="ECO:0000256" key="6">
    <source>
        <dbReference type="ARBA" id="ARBA00023136"/>
    </source>
</evidence>
<dbReference type="OrthoDB" id="581198at2"/>
<evidence type="ECO:0000256" key="7">
    <source>
        <dbReference type="ARBA" id="ARBA00024033"/>
    </source>
</evidence>
<feature type="transmembrane region" description="Helical" evidence="8">
    <location>
        <begin position="181"/>
        <end position="205"/>
    </location>
</feature>
<evidence type="ECO:0000256" key="2">
    <source>
        <dbReference type="ARBA" id="ARBA00022475"/>
    </source>
</evidence>
<evidence type="ECO:0000256" key="8">
    <source>
        <dbReference type="SAM" id="Phobius"/>
    </source>
</evidence>
<dbReference type="GO" id="GO:0016758">
    <property type="term" value="F:hexosyltransferase activity"/>
    <property type="evidence" value="ECO:0007669"/>
    <property type="project" value="InterPro"/>
</dbReference>
<dbReference type="STRING" id="883161.HMPREF9306_01408"/>
<feature type="transmembrane region" description="Helical" evidence="8">
    <location>
        <begin position="217"/>
        <end position="237"/>
    </location>
</feature>
<evidence type="ECO:0000313" key="9">
    <source>
        <dbReference type="EMBL" id="EPD32708.1"/>
    </source>
</evidence>
<feature type="transmembrane region" description="Helical" evidence="8">
    <location>
        <begin position="139"/>
        <end position="161"/>
    </location>
</feature>
<protein>
    <recommendedName>
        <fullName evidence="11">Glycosyltransferase RgtA/B/C/D-like domain-containing protein</fullName>
    </recommendedName>
</protein>
<evidence type="ECO:0000256" key="4">
    <source>
        <dbReference type="ARBA" id="ARBA00022692"/>
    </source>
</evidence>
<gene>
    <name evidence="9" type="ORF">HMPREF9306_01408</name>
</gene>
<keyword evidence="6 8" id="KW-0472">Membrane</keyword>
<feature type="transmembrane region" description="Helical" evidence="8">
    <location>
        <begin position="41"/>
        <end position="59"/>
    </location>
</feature>
<evidence type="ECO:0008006" key="11">
    <source>
        <dbReference type="Google" id="ProtNLM"/>
    </source>
</evidence>
<evidence type="ECO:0000256" key="5">
    <source>
        <dbReference type="ARBA" id="ARBA00022989"/>
    </source>
</evidence>
<name>S2VYY9_9ACTN</name>
<dbReference type="Proteomes" id="UP000014417">
    <property type="component" value="Unassembled WGS sequence"/>
</dbReference>
<dbReference type="AlphaFoldDB" id="S2VYY9"/>
<feature type="transmembrane region" description="Helical" evidence="8">
    <location>
        <begin position="94"/>
        <end position="127"/>
    </location>
</feature>